<protein>
    <submittedName>
        <fullName evidence="5">Uncharacterized protein</fullName>
    </submittedName>
</protein>
<dbReference type="Proteomes" id="UP000796761">
    <property type="component" value="Unassembled WGS sequence"/>
</dbReference>
<dbReference type="OrthoDB" id="8741746at2759"/>
<accession>A0A8K1D8L4</accession>
<dbReference type="PANTHER" id="PTHR12080">
    <property type="entry name" value="SIGNALING LYMPHOCYTIC ACTIVATION MOLECULE"/>
    <property type="match status" value="1"/>
</dbReference>
<evidence type="ECO:0000313" key="5">
    <source>
        <dbReference type="EMBL" id="TRZ06079.1"/>
    </source>
</evidence>
<dbReference type="SUPFAM" id="SSF48726">
    <property type="entry name" value="Immunoglobulin"/>
    <property type="match status" value="1"/>
</dbReference>
<keyword evidence="2" id="KW-0732">Signal</keyword>
<feature type="non-terminal residue" evidence="5">
    <location>
        <position position="1"/>
    </location>
</feature>
<dbReference type="EMBL" id="SWJQ01002987">
    <property type="protein sequence ID" value="TRZ06079.1"/>
    <property type="molecule type" value="Genomic_DNA"/>
</dbReference>
<dbReference type="GO" id="GO:0016020">
    <property type="term" value="C:membrane"/>
    <property type="evidence" value="ECO:0007669"/>
    <property type="project" value="UniProtKB-SubCell"/>
</dbReference>
<dbReference type="AlphaFoldDB" id="A0A8K1D8L4"/>
<sequence>MSVAFEDPPRPLFYHDKYKTRFTVSERGRALSISQLRMEDAGTYSVTIDGKISTFTLLVYRELTEPTVTCEAQDCLDKVCLFALRCSCVPDPGFGNVSYTWTGWDQLWKESASDTPELTRAVGGAVTFRSPKTATE</sequence>
<evidence type="ECO:0000313" key="6">
    <source>
        <dbReference type="Proteomes" id="UP000796761"/>
    </source>
</evidence>
<reference evidence="5" key="1">
    <citation type="submission" date="2019-04" db="EMBL/GenBank/DDBJ databases">
        <title>Genome assembly of Zosterops borbonicus 15179.</title>
        <authorList>
            <person name="Leroy T."/>
            <person name="Anselmetti Y."/>
            <person name="Tilak M.-K."/>
            <person name="Nabholz B."/>
        </authorList>
    </citation>
    <scope>NUCLEOTIDE SEQUENCE</scope>
    <source>
        <strain evidence="5">HGM_15179</strain>
        <tissue evidence="5">Muscle</tissue>
    </source>
</reference>
<gene>
    <name evidence="5" type="ORF">HGM15179_021029</name>
</gene>
<dbReference type="InterPro" id="IPR036179">
    <property type="entry name" value="Ig-like_dom_sf"/>
</dbReference>
<dbReference type="InterPro" id="IPR013783">
    <property type="entry name" value="Ig-like_fold"/>
</dbReference>
<keyword evidence="4" id="KW-0325">Glycoprotein</keyword>
<evidence type="ECO:0000256" key="3">
    <source>
        <dbReference type="ARBA" id="ARBA00023136"/>
    </source>
</evidence>
<evidence type="ECO:0000256" key="4">
    <source>
        <dbReference type="ARBA" id="ARBA00023180"/>
    </source>
</evidence>
<evidence type="ECO:0000256" key="2">
    <source>
        <dbReference type="ARBA" id="ARBA00022729"/>
    </source>
</evidence>
<dbReference type="InterPro" id="IPR015631">
    <property type="entry name" value="CD2/SLAM_rcpt"/>
</dbReference>
<name>A0A8K1D8L4_9PASS</name>
<evidence type="ECO:0000256" key="1">
    <source>
        <dbReference type="ARBA" id="ARBA00004370"/>
    </source>
</evidence>
<dbReference type="Gene3D" id="2.60.40.10">
    <property type="entry name" value="Immunoglobulins"/>
    <property type="match status" value="1"/>
</dbReference>
<comment type="subcellular location">
    <subcellularLocation>
        <location evidence="1">Membrane</location>
    </subcellularLocation>
</comment>
<comment type="caution">
    <text evidence="5">The sequence shown here is derived from an EMBL/GenBank/DDBJ whole genome shotgun (WGS) entry which is preliminary data.</text>
</comment>
<dbReference type="PANTHER" id="PTHR12080:SF55">
    <property type="entry name" value="LYMPHOCYTE FUNCTION-ASSOCIATED ANTIGEN 3"/>
    <property type="match status" value="1"/>
</dbReference>
<proteinExistence type="predicted"/>
<keyword evidence="3" id="KW-0472">Membrane</keyword>
<organism evidence="5 6">
    <name type="scientific">Zosterops borbonicus</name>
    <dbReference type="NCBI Taxonomy" id="364589"/>
    <lineage>
        <taxon>Eukaryota</taxon>
        <taxon>Metazoa</taxon>
        <taxon>Chordata</taxon>
        <taxon>Craniata</taxon>
        <taxon>Vertebrata</taxon>
        <taxon>Euteleostomi</taxon>
        <taxon>Archelosauria</taxon>
        <taxon>Archosauria</taxon>
        <taxon>Dinosauria</taxon>
        <taxon>Saurischia</taxon>
        <taxon>Theropoda</taxon>
        <taxon>Coelurosauria</taxon>
        <taxon>Aves</taxon>
        <taxon>Neognathae</taxon>
        <taxon>Neoaves</taxon>
        <taxon>Telluraves</taxon>
        <taxon>Australaves</taxon>
        <taxon>Passeriformes</taxon>
        <taxon>Sylvioidea</taxon>
        <taxon>Zosteropidae</taxon>
        <taxon>Zosterops</taxon>
    </lineage>
</organism>
<keyword evidence="6" id="KW-1185">Reference proteome</keyword>